<reference evidence="2" key="1">
    <citation type="submission" date="2016-11" db="EMBL/GenBank/DDBJ databases">
        <authorList>
            <person name="Varghese N."/>
            <person name="Submissions S."/>
        </authorList>
    </citation>
    <scope>NUCLEOTIDE SEQUENCE [LARGE SCALE GENOMIC DNA]</scope>
    <source>
        <strain evidence="2">DSM 22623</strain>
    </source>
</reference>
<name>A0A1M6I0K1_9FLAO</name>
<dbReference type="AlphaFoldDB" id="A0A1M6I0K1"/>
<proteinExistence type="predicted"/>
<dbReference type="RefSeq" id="WP_073317760.1">
    <property type="nucleotide sequence ID" value="NZ_FQYP01000007.1"/>
</dbReference>
<accession>A0A1M6I0K1</accession>
<organism evidence="1 2">
    <name type="scientific">Aquimarina spongiae</name>
    <dbReference type="NCBI Taxonomy" id="570521"/>
    <lineage>
        <taxon>Bacteria</taxon>
        <taxon>Pseudomonadati</taxon>
        <taxon>Bacteroidota</taxon>
        <taxon>Flavobacteriia</taxon>
        <taxon>Flavobacteriales</taxon>
        <taxon>Flavobacteriaceae</taxon>
        <taxon>Aquimarina</taxon>
    </lineage>
</organism>
<protein>
    <submittedName>
        <fullName evidence="1">Uncharacterized protein</fullName>
    </submittedName>
</protein>
<evidence type="ECO:0000313" key="2">
    <source>
        <dbReference type="Proteomes" id="UP000184432"/>
    </source>
</evidence>
<gene>
    <name evidence="1" type="ORF">SAMN04488508_10733</name>
</gene>
<evidence type="ECO:0000313" key="1">
    <source>
        <dbReference type="EMBL" id="SHJ27935.1"/>
    </source>
</evidence>
<sequence>MNNIKEFDGLSIRAMTALGVFSLVHYSRKHAINDSNLIQFGNKMLDLLTTNNIPEWDNECNQIEITGLGDELPEELITKYPEYQNTISQITQNIREISASQIYGEWNPKLSHSVLHEVQKLCQIQINKEFDLKLFKMHNAGSNGWGATISNELIKKWKKAGNKVY</sequence>
<dbReference type="STRING" id="570521.SAMN04488508_10733"/>
<dbReference type="Proteomes" id="UP000184432">
    <property type="component" value="Unassembled WGS sequence"/>
</dbReference>
<keyword evidence="2" id="KW-1185">Reference proteome</keyword>
<dbReference type="EMBL" id="FQYP01000007">
    <property type="protein sequence ID" value="SHJ27935.1"/>
    <property type="molecule type" value="Genomic_DNA"/>
</dbReference>